<reference evidence="1" key="1">
    <citation type="submission" date="2020-01" db="EMBL/GenBank/DDBJ databases">
        <authorList>
            <person name="Qin S."/>
        </authorList>
    </citation>
    <scope>NUCLEOTIDE SEQUENCE</scope>
    <source>
        <strain evidence="1">CVir17-16-YZ6g</strain>
        <plasmid evidence="1">p17-15-vir-like</plasmid>
    </source>
</reference>
<evidence type="ECO:0000313" key="1">
    <source>
        <dbReference type="EMBL" id="QTX14375.1"/>
    </source>
</evidence>
<protein>
    <submittedName>
        <fullName evidence="1">DNA replication protein</fullName>
    </submittedName>
</protein>
<keyword evidence="1" id="KW-0614">Plasmid</keyword>
<sequence length="39" mass="4668">MDRRVLLRLKAIDALQRKESARALYTYIESLPRILHLFP</sequence>
<organism evidence="1">
    <name type="scientific">Klebsiella pneumoniae</name>
    <dbReference type="NCBI Taxonomy" id="573"/>
    <lineage>
        <taxon>Bacteria</taxon>
        <taxon>Pseudomonadati</taxon>
        <taxon>Pseudomonadota</taxon>
        <taxon>Gammaproteobacteria</taxon>
        <taxon>Enterobacterales</taxon>
        <taxon>Enterobacteriaceae</taxon>
        <taxon>Klebsiella/Raoultella group</taxon>
        <taxon>Klebsiella</taxon>
        <taxon>Klebsiella pneumoniae complex</taxon>
    </lineage>
</organism>
<dbReference type="AlphaFoldDB" id="A0A8B0SSV6"/>
<name>A0A8B0SSV6_KLEPN</name>
<dbReference type="EMBL" id="MN956836">
    <property type="protein sequence ID" value="QTX14375.1"/>
    <property type="molecule type" value="Genomic_DNA"/>
</dbReference>
<geneLocation type="plasmid" evidence="1">
    <name>p17-15-vir-like</name>
</geneLocation>
<accession>A0A8B0SSV6</accession>
<proteinExistence type="predicted"/>